<feature type="binding site" evidence="7 10">
    <location>
        <position position="357"/>
    </location>
    <ligand>
        <name>Mg(2+)</name>
        <dbReference type="ChEBI" id="CHEBI:18420"/>
    </ligand>
</feature>
<accession>E7AAQ7</accession>
<evidence type="ECO:0000256" key="8">
    <source>
        <dbReference type="PIRNR" id="PIRNR000485"/>
    </source>
</evidence>
<dbReference type="SUPFAM" id="SSF56235">
    <property type="entry name" value="N-terminal nucleophile aminohydrolases (Ntn hydrolases)"/>
    <property type="match status" value="1"/>
</dbReference>
<dbReference type="PANTHER" id="PTHR11907">
    <property type="entry name" value="AMIDOPHOSPHORIBOSYLTRANSFERASE"/>
    <property type="match status" value="1"/>
</dbReference>
<dbReference type="SUPFAM" id="SSF53271">
    <property type="entry name" value="PRTase-like"/>
    <property type="match status" value="1"/>
</dbReference>
<feature type="binding site" evidence="7 11">
    <location>
        <position position="442"/>
    </location>
    <ligand>
        <name>[4Fe-4S] cluster</name>
        <dbReference type="ChEBI" id="CHEBI:49883"/>
    </ligand>
</feature>
<dbReference type="EC" id="2.4.2.14" evidence="7"/>
<dbReference type="GeneID" id="36133533"/>
<dbReference type="InterPro" id="IPR005854">
    <property type="entry name" value="PurF"/>
</dbReference>
<dbReference type="InterPro" id="IPR017932">
    <property type="entry name" value="GATase_2_dom"/>
</dbReference>
<keyword evidence="7 11" id="KW-0411">Iron-sulfur</keyword>
<dbReference type="HOGENOM" id="CLU_022389_3_1_7"/>
<evidence type="ECO:0000256" key="5">
    <source>
        <dbReference type="ARBA" id="ARBA00022755"/>
    </source>
</evidence>
<dbReference type="CDD" id="cd06223">
    <property type="entry name" value="PRTases_typeI"/>
    <property type="match status" value="1"/>
</dbReference>
<comment type="catalytic activity">
    <reaction evidence="7 8">
        <text>5-phospho-beta-D-ribosylamine + L-glutamate + diphosphate = 5-phospho-alpha-D-ribose 1-diphosphate + L-glutamine + H2O</text>
        <dbReference type="Rhea" id="RHEA:14905"/>
        <dbReference type="ChEBI" id="CHEBI:15377"/>
        <dbReference type="ChEBI" id="CHEBI:29985"/>
        <dbReference type="ChEBI" id="CHEBI:33019"/>
        <dbReference type="ChEBI" id="CHEBI:58017"/>
        <dbReference type="ChEBI" id="CHEBI:58359"/>
        <dbReference type="ChEBI" id="CHEBI:58681"/>
        <dbReference type="EC" id="2.4.2.14"/>
    </reaction>
</comment>
<keyword evidence="7 10" id="KW-0479">Metal-binding</keyword>
<organism evidence="13 14">
    <name type="scientific">Helicobacter felis (strain ATCC 49179 / CCUG 28539 / NCTC 12436 / CS1)</name>
    <dbReference type="NCBI Taxonomy" id="936155"/>
    <lineage>
        <taxon>Bacteria</taxon>
        <taxon>Pseudomonadati</taxon>
        <taxon>Campylobacterota</taxon>
        <taxon>Epsilonproteobacteria</taxon>
        <taxon>Campylobacterales</taxon>
        <taxon>Helicobacteraceae</taxon>
        <taxon>Helicobacter</taxon>
    </lineage>
</organism>
<feature type="binding site" evidence="7 10">
    <location>
        <position position="295"/>
    </location>
    <ligand>
        <name>Mg(2+)</name>
        <dbReference type="ChEBI" id="CHEBI:18420"/>
    </ligand>
</feature>
<dbReference type="AlphaFoldDB" id="E7AAQ7"/>
<evidence type="ECO:0000313" key="13">
    <source>
        <dbReference type="EMBL" id="CBY82728.1"/>
    </source>
</evidence>
<dbReference type="KEGG" id="hfe:HFELIS_06440"/>
<dbReference type="RefSeq" id="WP_013469097.1">
    <property type="nucleotide sequence ID" value="NC_014810.2"/>
</dbReference>
<dbReference type="InterPro" id="IPR029055">
    <property type="entry name" value="Ntn_hydrolases_N"/>
</dbReference>
<feature type="binding site" evidence="7 11">
    <location>
        <position position="393"/>
    </location>
    <ligand>
        <name>[4Fe-4S] cluster</name>
        <dbReference type="ChEBI" id="CHEBI:49883"/>
    </ligand>
</feature>
<keyword evidence="7 10" id="KW-0460">Magnesium</keyword>
<protein>
    <recommendedName>
        <fullName evidence="7">Amidophosphoribosyltransferase</fullName>
        <shortName evidence="7">ATase</shortName>
        <ecNumber evidence="7">2.4.2.14</ecNumber>
    </recommendedName>
    <alternativeName>
        <fullName evidence="7">Glutamine phosphoribosylpyrophosphate amidotransferase</fullName>
        <shortName evidence="7">GPATase</shortName>
    </alternativeName>
</protein>
<dbReference type="GO" id="GO:0004044">
    <property type="term" value="F:amidophosphoribosyltransferase activity"/>
    <property type="evidence" value="ECO:0007669"/>
    <property type="project" value="UniProtKB-UniRule"/>
</dbReference>
<dbReference type="Pfam" id="PF13537">
    <property type="entry name" value="GATase_7"/>
    <property type="match status" value="1"/>
</dbReference>
<dbReference type="InterPro" id="IPR000836">
    <property type="entry name" value="PRTase_dom"/>
</dbReference>
<dbReference type="Proteomes" id="UP000007934">
    <property type="component" value="Chromosome"/>
</dbReference>
<keyword evidence="4 7" id="KW-0808">Transferase</keyword>
<dbReference type="PIRSF" id="PIRSF000485">
    <property type="entry name" value="Amd_phspho_trans"/>
    <property type="match status" value="1"/>
</dbReference>
<keyword evidence="3 7" id="KW-0328">Glycosyltransferase</keyword>
<evidence type="ECO:0000256" key="6">
    <source>
        <dbReference type="ARBA" id="ARBA00022962"/>
    </source>
</evidence>
<dbReference type="Pfam" id="PF00156">
    <property type="entry name" value="Pribosyltran"/>
    <property type="match status" value="1"/>
</dbReference>
<feature type="active site" description="Nucleophile" evidence="7 9">
    <location>
        <position position="8"/>
    </location>
</feature>
<comment type="pathway">
    <text evidence="1 7 8">Purine metabolism; IMP biosynthesis via de novo pathway; N(1)-(5-phospho-D-ribosyl)glycinamide from 5-phospho-alpha-D-ribose 1-diphosphate: step 1/2.</text>
</comment>
<dbReference type="CDD" id="cd00715">
    <property type="entry name" value="GPATase_N"/>
    <property type="match status" value="1"/>
</dbReference>
<evidence type="ECO:0000256" key="9">
    <source>
        <dbReference type="PIRSR" id="PIRSR000485-1"/>
    </source>
</evidence>
<evidence type="ECO:0000256" key="1">
    <source>
        <dbReference type="ARBA" id="ARBA00005209"/>
    </source>
</evidence>
<evidence type="ECO:0000256" key="3">
    <source>
        <dbReference type="ARBA" id="ARBA00022676"/>
    </source>
</evidence>
<keyword evidence="6 7" id="KW-0315">Glutamine amidotransferase</keyword>
<evidence type="ECO:0000256" key="10">
    <source>
        <dbReference type="PIRSR" id="PIRSR000485-2"/>
    </source>
</evidence>
<dbReference type="UniPathway" id="UPA00074">
    <property type="reaction ID" value="UER00124"/>
</dbReference>
<dbReference type="InterPro" id="IPR035584">
    <property type="entry name" value="PurF_N"/>
</dbReference>
<feature type="binding site" evidence="7 10">
    <location>
        <position position="356"/>
    </location>
    <ligand>
        <name>Mg(2+)</name>
        <dbReference type="ChEBI" id="CHEBI:18420"/>
    </ligand>
</feature>
<keyword evidence="7 11" id="KW-0408">Iron</keyword>
<evidence type="ECO:0000256" key="4">
    <source>
        <dbReference type="ARBA" id="ARBA00022679"/>
    </source>
</evidence>
<dbReference type="NCBIfam" id="TIGR01134">
    <property type="entry name" value="purF"/>
    <property type="match status" value="1"/>
</dbReference>
<dbReference type="GO" id="GO:0000287">
    <property type="term" value="F:magnesium ion binding"/>
    <property type="evidence" value="ECO:0007669"/>
    <property type="project" value="UniProtKB-UniRule"/>
</dbReference>
<dbReference type="STRING" id="936155.HFELIS_06440"/>
<dbReference type="GO" id="GO:0051539">
    <property type="term" value="F:4 iron, 4 sulfur cluster binding"/>
    <property type="evidence" value="ECO:0007669"/>
    <property type="project" value="UniProtKB-KW"/>
</dbReference>
<keyword evidence="5 7" id="KW-0658">Purine biosynthesis</keyword>
<keyword evidence="7" id="KW-0004">4Fe-4S</keyword>
<feature type="binding site" evidence="7 11">
    <location>
        <position position="248"/>
    </location>
    <ligand>
        <name>[4Fe-4S] cluster</name>
        <dbReference type="ChEBI" id="CHEBI:49883"/>
    </ligand>
</feature>
<dbReference type="Gene3D" id="3.40.50.2020">
    <property type="match status" value="1"/>
</dbReference>
<dbReference type="eggNOG" id="COG0034">
    <property type="taxonomic scope" value="Bacteria"/>
</dbReference>
<evidence type="ECO:0000313" key="14">
    <source>
        <dbReference type="Proteomes" id="UP000007934"/>
    </source>
</evidence>
<gene>
    <name evidence="7 13" type="primary">purF</name>
    <name evidence="13" type="ordered locus">Hfelis_06440</name>
</gene>
<reference evidence="13 14" key="1">
    <citation type="journal article" date="2011" name="Genome Biol. Evol.">
        <title>Comparative whole genome sequence analysis of the carcinogenic bacterial model pathogen Helicobacter felis.</title>
        <authorList>
            <person name="Arnold I.C."/>
            <person name="Zigova Z."/>
            <person name="Holden M."/>
            <person name="Lawley T.D."/>
            <person name="Rad R."/>
            <person name="Dougan G."/>
            <person name="Falkow S."/>
            <person name="Bentley S.D."/>
            <person name="Muller A."/>
        </authorList>
    </citation>
    <scope>NUCLEOTIDE SEQUENCE [LARGE SCALE GENOMIC DNA]</scope>
    <source>
        <strain evidence="14">ATCC 49179 / CCUG 28539 / NCTC 12436 / CS1</strain>
    </source>
</reference>
<dbReference type="GO" id="GO:0009113">
    <property type="term" value="P:purine nucleobase biosynthetic process"/>
    <property type="evidence" value="ECO:0007669"/>
    <property type="project" value="UniProtKB-UniRule"/>
</dbReference>
<sequence>MRSIREECGVFGAFSPQSAHLAPLCFSALCALQHRGQEGCGIAISSKGHFTYYKNTGLVGDVFKPQILEKLGAGEIGIGHVRYCTTGPNNRTNAQPILINHIKEPLAVVHNGNLVNSLELRRELELQGYIFHTSSDTEVIAYLIAKNRLKTSSLEEAIQAATPHLQGAYSLVIMSPSKLIALRDPLGFRPLCYGKTAEGIAVVASESCALDALGATALKDIAPGEMVSFSAEGIQTSHIPQKATSKICSFEYIYFARGDSVLEGKSVHLARLRAGAYLAKIHPVEADIVVGVPDSGIDAALGYAEASGIPYAVGFIKNRYISRTFITPQAEREEKLRLKLNPIIPNLKGKRIVLVDDSIVRGNTTKRIATLLRNVGVKEIHMRISSPPFIHPCFYGTDIDSEEHLIACKHSTEQIAQILGVDSLVYLPLEGITYMLEGLGFCAACFGGGYPTPIPSEQIRLSAPTHI</sequence>
<name>E7AAQ7_HELFC</name>
<feature type="domain" description="Glutamine amidotransferase type-2" evidence="12">
    <location>
        <begin position="8"/>
        <end position="232"/>
    </location>
</feature>
<keyword evidence="14" id="KW-1185">Reference proteome</keyword>
<dbReference type="MEROPS" id="C44.001"/>
<dbReference type="GO" id="GO:0006189">
    <property type="term" value="P:'de novo' IMP biosynthetic process"/>
    <property type="evidence" value="ECO:0007669"/>
    <property type="project" value="UniProtKB-UniRule"/>
</dbReference>
<comment type="cofactor">
    <cofactor evidence="7 10">
        <name>Mg(2+)</name>
        <dbReference type="ChEBI" id="CHEBI:18420"/>
    </cofactor>
    <text evidence="7 10">Binds 1 Mg(2+) ion per subunit.</text>
</comment>
<dbReference type="Gene3D" id="3.60.20.10">
    <property type="entry name" value="Glutamine Phosphoribosylpyrophosphate, subunit 1, domain 1"/>
    <property type="match status" value="1"/>
</dbReference>
<dbReference type="PROSITE" id="PS51278">
    <property type="entry name" value="GATASE_TYPE_2"/>
    <property type="match status" value="1"/>
</dbReference>
<comment type="function">
    <text evidence="7">Catalyzes the formation of phosphoribosylamine from phosphoribosylpyrophosphate (PRPP) and glutamine.</text>
</comment>
<feature type="binding site" evidence="7 11">
    <location>
        <position position="445"/>
    </location>
    <ligand>
        <name>[4Fe-4S] cluster</name>
        <dbReference type="ChEBI" id="CHEBI:49883"/>
    </ligand>
</feature>
<evidence type="ECO:0000256" key="7">
    <source>
        <dbReference type="HAMAP-Rule" id="MF_01931"/>
    </source>
</evidence>
<evidence type="ECO:0000256" key="11">
    <source>
        <dbReference type="PIRSR" id="PIRSR000485-3"/>
    </source>
</evidence>
<dbReference type="OrthoDB" id="9801213at2"/>
<evidence type="ECO:0000259" key="12">
    <source>
        <dbReference type="PROSITE" id="PS51278"/>
    </source>
</evidence>
<dbReference type="InterPro" id="IPR029057">
    <property type="entry name" value="PRTase-like"/>
</dbReference>
<comment type="similarity">
    <text evidence="2 7 8">In the C-terminal section; belongs to the purine/pyrimidine phosphoribosyltransferase family.</text>
</comment>
<dbReference type="HAMAP" id="MF_01931">
    <property type="entry name" value="PurF"/>
    <property type="match status" value="1"/>
</dbReference>
<proteinExistence type="inferred from homology"/>
<evidence type="ECO:0000256" key="2">
    <source>
        <dbReference type="ARBA" id="ARBA00010138"/>
    </source>
</evidence>
<dbReference type="EMBL" id="FQ670179">
    <property type="protein sequence ID" value="CBY82728.1"/>
    <property type="molecule type" value="Genomic_DNA"/>
</dbReference>
<comment type="cofactor">
    <cofactor evidence="7 11">
        <name>[4Fe-4S] cluster</name>
        <dbReference type="ChEBI" id="CHEBI:49883"/>
    </cofactor>
    <text evidence="7 11">Binds 1 [4Fe-4S] cluster per subunit.</text>
</comment>